<organism evidence="2 3">
    <name type="scientific">Parathielavia hyrcaniae</name>
    <dbReference type="NCBI Taxonomy" id="113614"/>
    <lineage>
        <taxon>Eukaryota</taxon>
        <taxon>Fungi</taxon>
        <taxon>Dikarya</taxon>
        <taxon>Ascomycota</taxon>
        <taxon>Pezizomycotina</taxon>
        <taxon>Sordariomycetes</taxon>
        <taxon>Sordariomycetidae</taxon>
        <taxon>Sordariales</taxon>
        <taxon>Chaetomiaceae</taxon>
        <taxon>Parathielavia</taxon>
    </lineage>
</organism>
<evidence type="ECO:0000313" key="2">
    <source>
        <dbReference type="EMBL" id="KAK4102860.1"/>
    </source>
</evidence>
<dbReference type="AlphaFoldDB" id="A0AAN6Q6W2"/>
<keyword evidence="3" id="KW-1185">Reference proteome</keyword>
<reference evidence="2" key="2">
    <citation type="submission" date="2023-05" db="EMBL/GenBank/DDBJ databases">
        <authorList>
            <consortium name="Lawrence Berkeley National Laboratory"/>
            <person name="Steindorff A."/>
            <person name="Hensen N."/>
            <person name="Bonometti L."/>
            <person name="Westerberg I."/>
            <person name="Brannstrom I.O."/>
            <person name="Guillou S."/>
            <person name="Cros-Aarteil S."/>
            <person name="Calhoun S."/>
            <person name="Haridas S."/>
            <person name="Kuo A."/>
            <person name="Mondo S."/>
            <person name="Pangilinan J."/>
            <person name="Riley R."/>
            <person name="Labutti K."/>
            <person name="Andreopoulos B."/>
            <person name="Lipzen A."/>
            <person name="Chen C."/>
            <person name="Yanf M."/>
            <person name="Daum C."/>
            <person name="Ng V."/>
            <person name="Clum A."/>
            <person name="Ohm R."/>
            <person name="Martin F."/>
            <person name="Silar P."/>
            <person name="Natvig D."/>
            <person name="Lalanne C."/>
            <person name="Gautier V."/>
            <person name="Ament-Velasquez S.L."/>
            <person name="Kruys A."/>
            <person name="Hutchinson M.I."/>
            <person name="Powell A.J."/>
            <person name="Barry K."/>
            <person name="Miller A.N."/>
            <person name="Grigoriev I.V."/>
            <person name="Debuchy R."/>
            <person name="Gladieux P."/>
            <person name="Thoren M.H."/>
            <person name="Johannesson H."/>
        </authorList>
    </citation>
    <scope>NUCLEOTIDE SEQUENCE</scope>
    <source>
        <strain evidence="2">CBS 757.83</strain>
    </source>
</reference>
<reference evidence="2" key="1">
    <citation type="journal article" date="2023" name="Mol. Phylogenet. Evol.">
        <title>Genome-scale phylogeny and comparative genomics of the fungal order Sordariales.</title>
        <authorList>
            <person name="Hensen N."/>
            <person name="Bonometti L."/>
            <person name="Westerberg I."/>
            <person name="Brannstrom I.O."/>
            <person name="Guillou S."/>
            <person name="Cros-Aarteil S."/>
            <person name="Calhoun S."/>
            <person name="Haridas S."/>
            <person name="Kuo A."/>
            <person name="Mondo S."/>
            <person name="Pangilinan J."/>
            <person name="Riley R."/>
            <person name="LaButti K."/>
            <person name="Andreopoulos B."/>
            <person name="Lipzen A."/>
            <person name="Chen C."/>
            <person name="Yan M."/>
            <person name="Daum C."/>
            <person name="Ng V."/>
            <person name="Clum A."/>
            <person name="Steindorff A."/>
            <person name="Ohm R.A."/>
            <person name="Martin F."/>
            <person name="Silar P."/>
            <person name="Natvig D.O."/>
            <person name="Lalanne C."/>
            <person name="Gautier V."/>
            <person name="Ament-Velasquez S.L."/>
            <person name="Kruys A."/>
            <person name="Hutchinson M.I."/>
            <person name="Powell A.J."/>
            <person name="Barry K."/>
            <person name="Miller A.N."/>
            <person name="Grigoriev I.V."/>
            <person name="Debuchy R."/>
            <person name="Gladieux P."/>
            <person name="Hiltunen Thoren M."/>
            <person name="Johannesson H."/>
        </authorList>
    </citation>
    <scope>NUCLEOTIDE SEQUENCE</scope>
    <source>
        <strain evidence="2">CBS 757.83</strain>
    </source>
</reference>
<gene>
    <name evidence="2" type="ORF">N658DRAFT_522854</name>
</gene>
<comment type="caution">
    <text evidence="2">The sequence shown here is derived from an EMBL/GenBank/DDBJ whole genome shotgun (WGS) entry which is preliminary data.</text>
</comment>
<dbReference type="EMBL" id="MU863630">
    <property type="protein sequence ID" value="KAK4102860.1"/>
    <property type="molecule type" value="Genomic_DNA"/>
</dbReference>
<name>A0AAN6Q6W2_9PEZI</name>
<protein>
    <recommendedName>
        <fullName evidence="1">F-box domain-containing protein</fullName>
    </recommendedName>
</protein>
<evidence type="ECO:0000313" key="3">
    <source>
        <dbReference type="Proteomes" id="UP001305647"/>
    </source>
</evidence>
<accession>A0AAN6Q6W2</accession>
<feature type="domain" description="F-box" evidence="1">
    <location>
        <begin position="42"/>
        <end position="88"/>
    </location>
</feature>
<dbReference type="InterPro" id="IPR001810">
    <property type="entry name" value="F-box_dom"/>
</dbReference>
<proteinExistence type="predicted"/>
<sequence length="290" mass="31379">MESHGLTHPLLLVVDRTLDGNLAAPIPAGTSAAPRCPPAADLGALAALPVELAQQILLDLDLRSLAAFRTLNRRAADTVDSIPEYRAILRHAPNTLRGAAAIGADGNLSLRMLHAALRSPECEACDGLGGHLYLVTCRRLCIACIEYPEVFQPMRPQDAAQWYGLGGAALAGLPGMRTVAGRYAAGWCGAATRAVAGGVVLLDRDSVLRAARALHGGQWEMGKFFYDRLYDCRVAANERLERPVQVSLDQLENSLWESTDWARFVAVIRVPWLKTLHEAEGVAERNLNDD</sequence>
<dbReference type="Proteomes" id="UP001305647">
    <property type="component" value="Unassembled WGS sequence"/>
</dbReference>
<dbReference type="PROSITE" id="PS50181">
    <property type="entry name" value="FBOX"/>
    <property type="match status" value="1"/>
</dbReference>
<evidence type="ECO:0000259" key="1">
    <source>
        <dbReference type="PROSITE" id="PS50181"/>
    </source>
</evidence>